<gene>
    <name evidence="1" type="ORF">CVV68_14050</name>
</gene>
<protein>
    <submittedName>
        <fullName evidence="1">Uncharacterized protein</fullName>
    </submittedName>
</protein>
<reference evidence="1 2" key="1">
    <citation type="submission" date="2018-05" db="EMBL/GenBank/DDBJ databases">
        <title>Genetic diversity of glacier-inhabiting Cryobacterium bacteria in China and description of Cryobacterium mengkeensis sp. nov. and Arthrobacter glacialis sp. nov.</title>
        <authorList>
            <person name="Liu Q."/>
            <person name="Xin Y.-H."/>
        </authorList>
    </citation>
    <scope>NUCLEOTIDE SEQUENCE [LARGE SCALE GENOMIC DNA]</scope>
    <source>
        <strain evidence="1 2">LI2</strain>
    </source>
</reference>
<accession>A0A2V5L501</accession>
<keyword evidence="2" id="KW-1185">Reference proteome</keyword>
<evidence type="ECO:0000313" key="2">
    <source>
        <dbReference type="Proteomes" id="UP000247832"/>
    </source>
</evidence>
<dbReference type="RefSeq" id="WP_110501633.1">
    <property type="nucleotide sequence ID" value="NZ_QJVD01000015.1"/>
</dbReference>
<dbReference type="AlphaFoldDB" id="A0A2V5L501"/>
<evidence type="ECO:0000313" key="1">
    <source>
        <dbReference type="EMBL" id="PYI66415.1"/>
    </source>
</evidence>
<dbReference type="EMBL" id="QJVD01000015">
    <property type="protein sequence ID" value="PYI66415.1"/>
    <property type="molecule type" value="Genomic_DNA"/>
</dbReference>
<dbReference type="Proteomes" id="UP000247832">
    <property type="component" value="Unassembled WGS sequence"/>
</dbReference>
<comment type="caution">
    <text evidence="1">The sequence shown here is derived from an EMBL/GenBank/DDBJ whole genome shotgun (WGS) entry which is preliminary data.</text>
</comment>
<organism evidence="1 2">
    <name type="scientific">Arthrobacter livingstonensis</name>
    <dbReference type="NCBI Taxonomy" id="670078"/>
    <lineage>
        <taxon>Bacteria</taxon>
        <taxon>Bacillati</taxon>
        <taxon>Actinomycetota</taxon>
        <taxon>Actinomycetes</taxon>
        <taxon>Micrococcales</taxon>
        <taxon>Micrococcaceae</taxon>
        <taxon>Arthrobacter</taxon>
    </lineage>
</organism>
<sequence length="93" mass="9546">MRTSRGSLGGVPVVEVLADGADAVAAYRGLHASGVPHVFQGIAAELDEGAAALESTGRFPCSHLGAERPYGGRPPQCHLGPERNHHCSAASMT</sequence>
<name>A0A2V5L501_9MICC</name>
<proteinExistence type="predicted"/>